<proteinExistence type="predicted"/>
<evidence type="ECO:0000256" key="3">
    <source>
        <dbReference type="ARBA" id="ARBA00022771"/>
    </source>
</evidence>
<evidence type="ECO:0000256" key="1">
    <source>
        <dbReference type="ARBA" id="ARBA00022723"/>
    </source>
</evidence>
<dbReference type="InterPro" id="IPR036236">
    <property type="entry name" value="Znf_C2H2_sf"/>
</dbReference>
<organism evidence="11 12">
    <name type="scientific">Coffea arabica</name>
    <name type="common">Arabian coffee</name>
    <dbReference type="NCBI Taxonomy" id="13443"/>
    <lineage>
        <taxon>Eukaryota</taxon>
        <taxon>Viridiplantae</taxon>
        <taxon>Streptophyta</taxon>
        <taxon>Embryophyta</taxon>
        <taxon>Tracheophyta</taxon>
        <taxon>Spermatophyta</taxon>
        <taxon>Magnoliopsida</taxon>
        <taxon>eudicotyledons</taxon>
        <taxon>Gunneridae</taxon>
        <taxon>Pentapetalae</taxon>
        <taxon>asterids</taxon>
        <taxon>lamiids</taxon>
        <taxon>Gentianales</taxon>
        <taxon>Rubiaceae</taxon>
        <taxon>Ixoroideae</taxon>
        <taxon>Gardenieae complex</taxon>
        <taxon>Bertiereae - Coffeeae clade</taxon>
        <taxon>Coffeeae</taxon>
        <taxon>Coffea</taxon>
    </lineage>
</organism>
<dbReference type="InterPro" id="IPR055186">
    <property type="entry name" value="C2H2-2nd_BIRD-IDD"/>
</dbReference>
<feature type="region of interest" description="Disordered" evidence="9">
    <location>
        <begin position="1"/>
        <end position="50"/>
    </location>
</feature>
<gene>
    <name evidence="12" type="primary">LOC113732849</name>
</gene>
<dbReference type="Pfam" id="PF22996">
    <property type="entry name" value="C2H2-2nd_BIRD-IDD"/>
    <property type="match status" value="1"/>
</dbReference>
<evidence type="ECO:0000256" key="5">
    <source>
        <dbReference type="ARBA" id="ARBA00023015"/>
    </source>
</evidence>
<keyword evidence="4" id="KW-0862">Zinc</keyword>
<dbReference type="InterPro" id="IPR055185">
    <property type="entry name" value="C2CH-4th_BIRD-IDD"/>
</dbReference>
<dbReference type="FunFam" id="3.30.160.60:FF:000554">
    <property type="entry name" value="protein indeterminate-domain 12-like"/>
    <property type="match status" value="1"/>
</dbReference>
<keyword evidence="11" id="KW-1185">Reference proteome</keyword>
<dbReference type="GO" id="GO:0003700">
    <property type="term" value="F:DNA-binding transcription factor activity"/>
    <property type="evidence" value="ECO:0007669"/>
    <property type="project" value="TreeGrafter"/>
</dbReference>
<evidence type="ECO:0000256" key="7">
    <source>
        <dbReference type="ARBA" id="ARBA00023163"/>
    </source>
</evidence>
<dbReference type="Pfam" id="PF22992">
    <property type="entry name" value="C2CH-4th_BIRD-IDD"/>
    <property type="match status" value="1"/>
</dbReference>
<dbReference type="InterPro" id="IPR013087">
    <property type="entry name" value="Znf_C2H2_type"/>
</dbReference>
<dbReference type="PANTHER" id="PTHR10593">
    <property type="entry name" value="SERINE/THREONINE-PROTEIN KINASE RIO"/>
    <property type="match status" value="1"/>
</dbReference>
<keyword evidence="5" id="KW-0805">Transcription regulation</keyword>
<dbReference type="Gene3D" id="3.30.160.60">
    <property type="entry name" value="Classic Zinc Finger"/>
    <property type="match status" value="2"/>
</dbReference>
<dbReference type="GeneID" id="113732849"/>
<feature type="compositionally biased region" description="Polar residues" evidence="9">
    <location>
        <begin position="15"/>
        <end position="32"/>
    </location>
</feature>
<dbReference type="Pfam" id="PF22995">
    <property type="entry name" value="C2CH-3rd_BIRD-IDD"/>
    <property type="match status" value="1"/>
</dbReference>
<dbReference type="GO" id="GO:0003677">
    <property type="term" value="F:DNA binding"/>
    <property type="evidence" value="ECO:0007669"/>
    <property type="project" value="UniProtKB-KW"/>
</dbReference>
<keyword evidence="3 8" id="KW-0863">Zinc-finger</keyword>
<dbReference type="GO" id="GO:0008270">
    <property type="term" value="F:zinc ion binding"/>
    <property type="evidence" value="ECO:0007669"/>
    <property type="project" value="UniProtKB-KW"/>
</dbReference>
<dbReference type="RefSeq" id="XP_027114653.1">
    <property type="nucleotide sequence ID" value="XM_027258852.2"/>
</dbReference>
<evidence type="ECO:0000256" key="8">
    <source>
        <dbReference type="PROSITE-ProRule" id="PRU00042"/>
    </source>
</evidence>
<protein>
    <submittedName>
        <fullName evidence="12">Zinc finger protein JACKDAW</fullName>
    </submittedName>
</protein>
<keyword evidence="7" id="KW-0804">Transcription</keyword>
<accession>A0A6P6WGN6</accession>
<keyword evidence="2" id="KW-0677">Repeat</keyword>
<evidence type="ECO:0000256" key="2">
    <source>
        <dbReference type="ARBA" id="ARBA00022737"/>
    </source>
</evidence>
<dbReference type="AlphaFoldDB" id="A0A6P6WGN6"/>
<feature type="domain" description="C2H2-type" evidence="10">
    <location>
        <begin position="65"/>
        <end position="87"/>
    </location>
</feature>
<dbReference type="Pfam" id="PF00096">
    <property type="entry name" value="zf-C2H2"/>
    <property type="match status" value="1"/>
</dbReference>
<dbReference type="Proteomes" id="UP001652660">
    <property type="component" value="Chromosome 2e"/>
</dbReference>
<keyword evidence="1" id="KW-0479">Metal-binding</keyword>
<dbReference type="OrthoDB" id="6354171at2759"/>
<dbReference type="SMART" id="SM00355">
    <property type="entry name" value="ZnF_C2H2"/>
    <property type="match status" value="2"/>
</dbReference>
<dbReference type="PROSITE" id="PS00028">
    <property type="entry name" value="ZINC_FINGER_C2H2_1"/>
    <property type="match status" value="1"/>
</dbReference>
<evidence type="ECO:0000256" key="6">
    <source>
        <dbReference type="ARBA" id="ARBA00023125"/>
    </source>
</evidence>
<dbReference type="InterPro" id="IPR055187">
    <property type="entry name" value="C2CH-3rd_BIRD-IDD"/>
</dbReference>
<dbReference type="InterPro" id="IPR031140">
    <property type="entry name" value="IDD1-16"/>
</dbReference>
<dbReference type="FunFam" id="3.30.160.60:FF:000131">
    <property type="entry name" value="protein indeterminate-domain 5, chloroplastic-like"/>
    <property type="match status" value="1"/>
</dbReference>
<evidence type="ECO:0000256" key="9">
    <source>
        <dbReference type="SAM" id="MobiDB-lite"/>
    </source>
</evidence>
<dbReference type="SUPFAM" id="SSF57667">
    <property type="entry name" value="beta-beta-alpha zinc fingers"/>
    <property type="match status" value="1"/>
</dbReference>
<evidence type="ECO:0000313" key="11">
    <source>
        <dbReference type="Proteomes" id="UP001652660"/>
    </source>
</evidence>
<sequence>MSNISGDDEPFKHYSASTPTNSDGSSIQQQQAPKDKKKRNPAGNPDPDAEVIALSPKTLMATKRFICEICQKGFQRDQNLQLHRRGHNLPWKLRQRTSTETRKRVYVCPETCCVHHHPSRALGDLTGIKKHYSRKHGEKKWKCDKCSKKYAVQSDWKAHSRTCGTREYKCECGTIFSRRDSFVTHRAFCDALAEENSKISQVLAANKGGTNIESPEDLETMSTRTFENKLGTSMAAPDLSHLDGTISMMKTPPNELMQMSMEPLNIAGLTMFPSTLLGSPRNLSFPSSRPQLSTNSPTVLKGYNDSNSKCHQEASIAQFSATALMQKAAQIGSIMRSNISSPMVQKGFTPNMAPLSYNGTLKYLSDTNIFHQRGTEKVSASDQLHDPLSNGDESSRMQNLGTNNGLLFNENLDFLHNNEGACDADDGDTTINGRNQAGIYARSLKNSNFMTLDLLGIGGFGHTVFHGMQQQEMDVEAATTVLEDASCIGYVSATDHSTHN</sequence>
<evidence type="ECO:0000256" key="4">
    <source>
        <dbReference type="ARBA" id="ARBA00022833"/>
    </source>
</evidence>
<keyword evidence="6" id="KW-0238">DNA-binding</keyword>
<evidence type="ECO:0000313" key="12">
    <source>
        <dbReference type="RefSeq" id="XP_027114653.1"/>
    </source>
</evidence>
<evidence type="ECO:0000259" key="10">
    <source>
        <dbReference type="PROSITE" id="PS50157"/>
    </source>
</evidence>
<reference evidence="12" key="2">
    <citation type="submission" date="2025-08" db="UniProtKB">
        <authorList>
            <consortium name="RefSeq"/>
        </authorList>
    </citation>
    <scope>IDENTIFICATION</scope>
    <source>
        <tissue evidence="12">Leaves</tissue>
    </source>
</reference>
<reference evidence="11" key="1">
    <citation type="journal article" date="2025" name="Foods">
        <title>Unveiling the Microbial Signatures of Arabica Coffee Cherries: Insights into Ripeness Specific Diversity, Functional Traits, and Implications for Quality and Safety.</title>
        <authorList>
            <consortium name="RefSeq"/>
            <person name="Tenea G.N."/>
            <person name="Cifuentes V."/>
            <person name="Reyes P."/>
            <person name="Cevallos-Vallejos M."/>
        </authorList>
    </citation>
    <scope>NUCLEOTIDE SEQUENCE [LARGE SCALE GENOMIC DNA]</scope>
</reference>
<dbReference type="PROSITE" id="PS50157">
    <property type="entry name" value="ZINC_FINGER_C2H2_2"/>
    <property type="match status" value="1"/>
</dbReference>
<dbReference type="GO" id="GO:0005634">
    <property type="term" value="C:nucleus"/>
    <property type="evidence" value="ECO:0007669"/>
    <property type="project" value="TreeGrafter"/>
</dbReference>
<dbReference type="PANTHER" id="PTHR10593:SF234">
    <property type="entry name" value="C2H2-TYPE DOMAIN-CONTAINING PROTEIN"/>
    <property type="match status" value="1"/>
</dbReference>
<name>A0A6P6WGN6_COFAR</name>